<evidence type="ECO:0000313" key="3">
    <source>
        <dbReference type="Proteomes" id="UP000823388"/>
    </source>
</evidence>
<feature type="compositionally biased region" description="Basic and acidic residues" evidence="1">
    <location>
        <begin position="60"/>
        <end position="72"/>
    </location>
</feature>
<feature type="compositionally biased region" description="Low complexity" evidence="1">
    <location>
        <begin position="30"/>
        <end position="41"/>
    </location>
</feature>
<feature type="region of interest" description="Disordered" evidence="1">
    <location>
        <begin position="1"/>
        <end position="111"/>
    </location>
</feature>
<comment type="caution">
    <text evidence="2">The sequence shown here is derived from an EMBL/GenBank/DDBJ whole genome shotgun (WGS) entry which is preliminary data.</text>
</comment>
<dbReference type="Proteomes" id="UP000823388">
    <property type="component" value="Chromosome 3N"/>
</dbReference>
<dbReference type="AlphaFoldDB" id="A0A8T0UH04"/>
<reference evidence="2" key="1">
    <citation type="submission" date="2020-05" db="EMBL/GenBank/DDBJ databases">
        <title>WGS assembly of Panicum virgatum.</title>
        <authorList>
            <person name="Lovell J.T."/>
            <person name="Jenkins J."/>
            <person name="Shu S."/>
            <person name="Juenger T.E."/>
            <person name="Schmutz J."/>
        </authorList>
    </citation>
    <scope>NUCLEOTIDE SEQUENCE</scope>
    <source>
        <strain evidence="2">AP13</strain>
    </source>
</reference>
<gene>
    <name evidence="2" type="ORF">PVAP13_3NG175255</name>
</gene>
<protein>
    <submittedName>
        <fullName evidence="2">Uncharacterized protein</fullName>
    </submittedName>
</protein>
<keyword evidence="3" id="KW-1185">Reference proteome</keyword>
<proteinExistence type="predicted"/>
<evidence type="ECO:0000256" key="1">
    <source>
        <dbReference type="SAM" id="MobiDB-lite"/>
    </source>
</evidence>
<sequence>MAVGPRASSLPKEPNNPTHRHGGPSRVVKTPSPSSTSTPSPHSLRFRTAAPVTAHPRSRGRGEARHRCRDADPYAPPPHRRSAHPAVDPHSPTPRLDRSAAACPAPLGGEA</sequence>
<evidence type="ECO:0000313" key="2">
    <source>
        <dbReference type="EMBL" id="KAG2620366.1"/>
    </source>
</evidence>
<dbReference type="EMBL" id="CM029042">
    <property type="protein sequence ID" value="KAG2620366.1"/>
    <property type="molecule type" value="Genomic_DNA"/>
</dbReference>
<organism evidence="2 3">
    <name type="scientific">Panicum virgatum</name>
    <name type="common">Blackwell switchgrass</name>
    <dbReference type="NCBI Taxonomy" id="38727"/>
    <lineage>
        <taxon>Eukaryota</taxon>
        <taxon>Viridiplantae</taxon>
        <taxon>Streptophyta</taxon>
        <taxon>Embryophyta</taxon>
        <taxon>Tracheophyta</taxon>
        <taxon>Spermatophyta</taxon>
        <taxon>Magnoliopsida</taxon>
        <taxon>Liliopsida</taxon>
        <taxon>Poales</taxon>
        <taxon>Poaceae</taxon>
        <taxon>PACMAD clade</taxon>
        <taxon>Panicoideae</taxon>
        <taxon>Panicodae</taxon>
        <taxon>Paniceae</taxon>
        <taxon>Panicinae</taxon>
        <taxon>Panicum</taxon>
        <taxon>Panicum sect. Hiantes</taxon>
    </lineage>
</organism>
<name>A0A8T0UH04_PANVG</name>
<accession>A0A8T0UH04</accession>